<dbReference type="InterPro" id="IPR044142">
    <property type="entry name" value="AhpF_NTD_N"/>
</dbReference>
<proteinExistence type="predicted"/>
<dbReference type="InterPro" id="IPR036249">
    <property type="entry name" value="Thioredoxin-like_sf"/>
</dbReference>
<gene>
    <name evidence="7" type="ORF">SAMN02745213_00486</name>
</gene>
<dbReference type="NCBIfam" id="TIGR03143">
    <property type="entry name" value="AhpF_homolog"/>
    <property type="match status" value="1"/>
</dbReference>
<evidence type="ECO:0000259" key="5">
    <source>
        <dbReference type="Pfam" id="PF07992"/>
    </source>
</evidence>
<dbReference type="Pfam" id="PF07992">
    <property type="entry name" value="Pyr_redox_2"/>
    <property type="match status" value="1"/>
</dbReference>
<dbReference type="InterPro" id="IPR050097">
    <property type="entry name" value="Ferredoxin-NADP_redctase_2"/>
</dbReference>
<dbReference type="InterPro" id="IPR023753">
    <property type="entry name" value="FAD/NAD-binding_dom"/>
</dbReference>
<organism evidence="7 8">
    <name type="scientific">Succinivibrio dextrinosolvens DSM 3072</name>
    <dbReference type="NCBI Taxonomy" id="1123324"/>
    <lineage>
        <taxon>Bacteria</taxon>
        <taxon>Pseudomonadati</taxon>
        <taxon>Pseudomonadota</taxon>
        <taxon>Gammaproteobacteria</taxon>
        <taxon>Aeromonadales</taxon>
        <taxon>Succinivibrionaceae</taxon>
        <taxon>Succinivibrio</taxon>
    </lineage>
</organism>
<evidence type="ECO:0000256" key="3">
    <source>
        <dbReference type="ARBA" id="ARBA00023002"/>
    </source>
</evidence>
<evidence type="ECO:0000259" key="6">
    <source>
        <dbReference type="Pfam" id="PF13192"/>
    </source>
</evidence>
<dbReference type="STRING" id="83771.SAMN02910357_01077"/>
<dbReference type="Proteomes" id="UP000242432">
    <property type="component" value="Unassembled WGS sequence"/>
</dbReference>
<accession>A0A1T4V0W5</accession>
<sequence length="543" mass="58940">MDKMYDAIIIGGGPAGLTAAIYLARARYKVLVVEKEKIGGQITITSEVVNYPGIISTSGTELTSTMYQQAHNFGAEFLSADVTSLNLNDKIKEITTSKGLLKSLSVIIATGANPRRVGFEGEDKFQGRGVAYCATCDGEFFTGKDLLVIGGGFAAVEESIFLTKYARSITICVRSDDFKCARSVSDELKKYPSIKVRFNTEVLKVDGENSVEYAKLINNVTREESDFRSSDGQNFGVFVFAGYVPNTSLFKGKITLDENGYVITDENRMTSVEGVYAAGDLCVKNLRQVVTAVSDGAISATAAEKHISKLHDELSLPEFKQEKSSSDSKSAPSAKVISTESEDSDSFLSAEIKAQVGAVIAKFENDVIIRVHDDNSELAAKLKGFSEEFSSLSERIHYEVINTDSEPGIHILNHDGSSDRIVFHGVPGGHEFNSFIVALYNTAGPGQAIDDALLSSIKAIDKDVDIKVVVSLSCTMCPEAVMGSQRIASLSEKVKAQMFDIQYYPDLKDKYNIMSVPCIILNDSKVVFGKKNAGDFVELISTL</sequence>
<evidence type="ECO:0000256" key="4">
    <source>
        <dbReference type="ARBA" id="ARBA00024806"/>
    </source>
</evidence>
<dbReference type="PRINTS" id="PR00469">
    <property type="entry name" value="PNDRDTASEII"/>
</dbReference>
<dbReference type="Gene3D" id="3.40.30.80">
    <property type="match status" value="1"/>
</dbReference>
<dbReference type="Gene3D" id="3.50.50.60">
    <property type="entry name" value="FAD/NAD(P)-binding domain"/>
    <property type="match status" value="2"/>
</dbReference>
<dbReference type="RefSeq" id="WP_078928062.1">
    <property type="nucleotide sequence ID" value="NZ_FUXX01000005.1"/>
</dbReference>
<reference evidence="8" key="1">
    <citation type="submission" date="2017-02" db="EMBL/GenBank/DDBJ databases">
        <authorList>
            <person name="Varghese N."/>
            <person name="Submissions S."/>
        </authorList>
    </citation>
    <scope>NUCLEOTIDE SEQUENCE [LARGE SCALE GENOMIC DNA]</scope>
    <source>
        <strain evidence="8">DSM 3072</strain>
    </source>
</reference>
<dbReference type="PANTHER" id="PTHR48105">
    <property type="entry name" value="THIOREDOXIN REDUCTASE 1-RELATED-RELATED"/>
    <property type="match status" value="1"/>
</dbReference>
<dbReference type="InterPro" id="IPR012336">
    <property type="entry name" value="Thioredoxin-like_fold"/>
</dbReference>
<keyword evidence="8" id="KW-1185">Reference proteome</keyword>
<dbReference type="GO" id="GO:0016491">
    <property type="term" value="F:oxidoreductase activity"/>
    <property type="evidence" value="ECO:0007669"/>
    <property type="project" value="UniProtKB-KW"/>
</dbReference>
<protein>
    <recommendedName>
        <fullName evidence="1">Alkyl hydroperoxide reductase subunit F</fullName>
    </recommendedName>
</protein>
<feature type="domain" description="Thioredoxin-like fold" evidence="6">
    <location>
        <begin position="465"/>
        <end position="537"/>
    </location>
</feature>
<evidence type="ECO:0000313" key="7">
    <source>
        <dbReference type="EMBL" id="SKA58589.1"/>
    </source>
</evidence>
<dbReference type="AlphaFoldDB" id="A0A1T4V0W5"/>
<evidence type="ECO:0000313" key="8">
    <source>
        <dbReference type="Proteomes" id="UP000242432"/>
    </source>
</evidence>
<dbReference type="EMBL" id="FUXX01000005">
    <property type="protein sequence ID" value="SKA58589.1"/>
    <property type="molecule type" value="Genomic_DNA"/>
</dbReference>
<evidence type="ECO:0000256" key="2">
    <source>
        <dbReference type="ARBA" id="ARBA00022630"/>
    </source>
</evidence>
<dbReference type="CDD" id="cd02974">
    <property type="entry name" value="AhpF_NTD_N"/>
    <property type="match status" value="1"/>
</dbReference>
<dbReference type="Pfam" id="PF13192">
    <property type="entry name" value="Thioredoxin_3"/>
    <property type="match status" value="1"/>
</dbReference>
<dbReference type="InterPro" id="IPR036188">
    <property type="entry name" value="FAD/NAD-bd_sf"/>
</dbReference>
<comment type="function">
    <text evidence="4">Serves to protect the cell against DNA damage by alkyl hydroperoxides. It can use either NADH or NADPH as electron donor for direct reduction of redox dyes or of alkyl hydroperoxides when combined with the AhpC protein.</text>
</comment>
<keyword evidence="2" id="KW-0285">Flavoprotein</keyword>
<dbReference type="SUPFAM" id="SSF52833">
    <property type="entry name" value="Thioredoxin-like"/>
    <property type="match status" value="2"/>
</dbReference>
<dbReference type="PRINTS" id="PR00368">
    <property type="entry name" value="FADPNR"/>
</dbReference>
<name>A0A1T4V0W5_9GAMM</name>
<dbReference type="SUPFAM" id="SSF51905">
    <property type="entry name" value="FAD/NAD(P)-binding domain"/>
    <property type="match status" value="1"/>
</dbReference>
<evidence type="ECO:0000256" key="1">
    <source>
        <dbReference type="ARBA" id="ARBA00020059"/>
    </source>
</evidence>
<keyword evidence="3" id="KW-0560">Oxidoreductase</keyword>
<dbReference type="InterPro" id="IPR017561">
    <property type="entry name" value="AhpF_homologue_put"/>
</dbReference>
<feature type="domain" description="FAD/NAD(P)-binding" evidence="5">
    <location>
        <begin position="5"/>
        <end position="296"/>
    </location>
</feature>